<dbReference type="SMART" id="SM00963">
    <property type="entry name" value="SRP54_N"/>
    <property type="match status" value="1"/>
</dbReference>
<dbReference type="Gene3D" id="1.20.120.140">
    <property type="entry name" value="Signal recognition particle SRP54, nucleotide-binding domain"/>
    <property type="match status" value="1"/>
</dbReference>
<dbReference type="InterPro" id="IPR003593">
    <property type="entry name" value="AAA+_ATPase"/>
</dbReference>
<dbReference type="InterPro" id="IPR042101">
    <property type="entry name" value="SRP54_N_sf"/>
</dbReference>
<dbReference type="InterPro" id="IPR013822">
    <property type="entry name" value="Signal_recog_particl_SRP54_hlx"/>
</dbReference>
<evidence type="ECO:0000259" key="10">
    <source>
        <dbReference type="PROSITE" id="PS00300"/>
    </source>
</evidence>
<dbReference type="Pfam" id="PF02881">
    <property type="entry name" value="SRP54_N"/>
    <property type="match status" value="1"/>
</dbReference>
<dbReference type="InterPro" id="IPR036225">
    <property type="entry name" value="SRP/SRP_N"/>
</dbReference>
<evidence type="ECO:0000256" key="5">
    <source>
        <dbReference type="ARBA" id="ARBA00023134"/>
    </source>
</evidence>
<gene>
    <name evidence="9 11" type="primary">ftsY</name>
    <name evidence="11" type="ORF">WI372_13745</name>
</gene>
<dbReference type="CDD" id="cd17874">
    <property type="entry name" value="FtsY"/>
    <property type="match status" value="1"/>
</dbReference>
<dbReference type="PANTHER" id="PTHR43134">
    <property type="entry name" value="SIGNAL RECOGNITION PARTICLE RECEPTOR SUBUNIT ALPHA"/>
    <property type="match status" value="1"/>
</dbReference>
<dbReference type="Pfam" id="PF00448">
    <property type="entry name" value="SRP54"/>
    <property type="match status" value="1"/>
</dbReference>
<comment type="catalytic activity">
    <reaction evidence="8 9">
        <text>GTP + H2O = GDP + phosphate + H(+)</text>
        <dbReference type="Rhea" id="RHEA:19669"/>
        <dbReference type="ChEBI" id="CHEBI:15377"/>
        <dbReference type="ChEBI" id="CHEBI:15378"/>
        <dbReference type="ChEBI" id="CHEBI:37565"/>
        <dbReference type="ChEBI" id="CHEBI:43474"/>
        <dbReference type="ChEBI" id="CHEBI:58189"/>
        <dbReference type="EC" id="3.6.5.4"/>
    </reaction>
</comment>
<keyword evidence="12" id="KW-1185">Reference proteome</keyword>
<keyword evidence="2 9" id="KW-0963">Cytoplasm</keyword>
<evidence type="ECO:0000256" key="9">
    <source>
        <dbReference type="HAMAP-Rule" id="MF_00920"/>
    </source>
</evidence>
<dbReference type="InterPro" id="IPR000897">
    <property type="entry name" value="SRP54_GTPase_dom"/>
</dbReference>
<feature type="domain" description="SRP54-type proteins GTP-binding" evidence="10">
    <location>
        <begin position="279"/>
        <end position="292"/>
    </location>
</feature>
<keyword evidence="4 9" id="KW-0378">Hydrolase</keyword>
<keyword evidence="7 9" id="KW-0675">Receptor</keyword>
<feature type="binding site" evidence="9">
    <location>
        <begin position="194"/>
        <end position="198"/>
    </location>
    <ligand>
        <name>GTP</name>
        <dbReference type="ChEBI" id="CHEBI:37565"/>
    </ligand>
</feature>
<comment type="function">
    <text evidence="9">Involved in targeting and insertion of nascent membrane proteins into the cytoplasmic membrane. Acts as a receptor for the complex formed by the signal recognition particle (SRP) and the ribosome-nascent chain (RNC).</text>
</comment>
<keyword evidence="5 9" id="KW-0342">GTP-binding</keyword>
<evidence type="ECO:0000256" key="3">
    <source>
        <dbReference type="ARBA" id="ARBA00022741"/>
    </source>
</evidence>
<dbReference type="SUPFAM" id="SSF52540">
    <property type="entry name" value="P-loop containing nucleoside triphosphate hydrolases"/>
    <property type="match status" value="1"/>
</dbReference>
<dbReference type="HAMAP" id="MF_00920">
    <property type="entry name" value="FtsY"/>
    <property type="match status" value="1"/>
</dbReference>
<evidence type="ECO:0000313" key="11">
    <source>
        <dbReference type="EMBL" id="MEK9502051.1"/>
    </source>
</evidence>
<dbReference type="Gene3D" id="3.40.50.300">
    <property type="entry name" value="P-loop containing nucleotide triphosphate hydrolases"/>
    <property type="match status" value="1"/>
</dbReference>
<evidence type="ECO:0000256" key="2">
    <source>
        <dbReference type="ARBA" id="ARBA00022490"/>
    </source>
</evidence>
<evidence type="ECO:0000256" key="6">
    <source>
        <dbReference type="ARBA" id="ARBA00023136"/>
    </source>
</evidence>
<evidence type="ECO:0000256" key="4">
    <source>
        <dbReference type="ARBA" id="ARBA00022801"/>
    </source>
</evidence>
<evidence type="ECO:0000313" key="12">
    <source>
        <dbReference type="Proteomes" id="UP001484239"/>
    </source>
</evidence>
<evidence type="ECO:0000256" key="7">
    <source>
        <dbReference type="ARBA" id="ARBA00023170"/>
    </source>
</evidence>
<dbReference type="InterPro" id="IPR027417">
    <property type="entry name" value="P-loop_NTPase"/>
</dbReference>
<reference evidence="11 12" key="1">
    <citation type="submission" date="2024-02" db="EMBL/GenBank/DDBJ databases">
        <title>A novel Gemmatimonadota bacterium.</title>
        <authorList>
            <person name="Du Z.-J."/>
            <person name="Ye Y.-Q."/>
        </authorList>
    </citation>
    <scope>NUCLEOTIDE SEQUENCE [LARGE SCALE GENOMIC DNA]</scope>
    <source>
        <strain evidence="11 12">DH-20</strain>
    </source>
</reference>
<comment type="similarity">
    <text evidence="9">Belongs to the GTP-binding SRP family. FtsY subfamily.</text>
</comment>
<dbReference type="PROSITE" id="PS00300">
    <property type="entry name" value="SRP54"/>
    <property type="match status" value="1"/>
</dbReference>
<accession>A0ABU9EBG5</accession>
<dbReference type="EC" id="3.6.5.4" evidence="9"/>
<dbReference type="SMART" id="SM00962">
    <property type="entry name" value="SRP54"/>
    <property type="match status" value="1"/>
</dbReference>
<proteinExistence type="inferred from homology"/>
<dbReference type="EMBL" id="JBBHLI010000009">
    <property type="protein sequence ID" value="MEK9502051.1"/>
    <property type="molecule type" value="Genomic_DNA"/>
</dbReference>
<comment type="caution">
    <text evidence="11">The sequence shown here is derived from an EMBL/GenBank/DDBJ whole genome shotgun (WGS) entry which is preliminary data.</text>
</comment>
<comment type="subunit">
    <text evidence="9">Part of the signal recognition particle protein translocation system, which is composed of SRP and FtsY.</text>
</comment>
<dbReference type="RefSeq" id="WP_405276820.1">
    <property type="nucleotide sequence ID" value="NZ_JBBHLI010000009.1"/>
</dbReference>
<dbReference type="SMART" id="SM00382">
    <property type="entry name" value="AAA"/>
    <property type="match status" value="1"/>
</dbReference>
<dbReference type="NCBIfam" id="TIGR00064">
    <property type="entry name" value="ftsY"/>
    <property type="match status" value="1"/>
</dbReference>
<feature type="binding site" evidence="9">
    <location>
        <begin position="258"/>
        <end position="261"/>
    </location>
    <ligand>
        <name>GTP</name>
        <dbReference type="ChEBI" id="CHEBI:37565"/>
    </ligand>
</feature>
<evidence type="ECO:0000256" key="8">
    <source>
        <dbReference type="ARBA" id="ARBA00048027"/>
    </source>
</evidence>
<feature type="binding site" evidence="9">
    <location>
        <begin position="112"/>
        <end position="119"/>
    </location>
    <ligand>
        <name>GTP</name>
        <dbReference type="ChEBI" id="CHEBI:37565"/>
    </ligand>
</feature>
<keyword evidence="3 9" id="KW-0547">Nucleotide-binding</keyword>
<organism evidence="11 12">
    <name type="scientific">Gaopeijia maritima</name>
    <dbReference type="NCBI Taxonomy" id="3119007"/>
    <lineage>
        <taxon>Bacteria</taxon>
        <taxon>Pseudomonadati</taxon>
        <taxon>Gemmatimonadota</taxon>
        <taxon>Longimicrobiia</taxon>
        <taxon>Gaopeijiales</taxon>
        <taxon>Gaopeijiaceae</taxon>
        <taxon>Gaopeijia</taxon>
    </lineage>
</organism>
<keyword evidence="1 9" id="KW-1003">Cell membrane</keyword>
<sequence>MARLFKKSSEKKKSLWRRAVDLMLTDVQVLARGVDDETLESLEERLLAADFGVKATLRLVDHVEAEARKGKVQKGNELRAALESEVRRILEPSAEAYLEAADAGPTVYLIVGVNGVGKTTSIAKLANRLVKEGRSVLVAAGDTFRAGAVEQLGMWADRIGAQFLRGQQGGDPAAVAFDAVEAALARQVDVVLVDTAGRLHTNRGLMEQLRKVDRVIRRKIEGAPHETLMVLDATLGQNSLTQVKAFNEVAELSGVILTKMDSSARGGIVVALQEEHGIPVKLVGTGEGVDDLHTFDVGSFVDGIFE</sequence>
<dbReference type="Proteomes" id="UP001484239">
    <property type="component" value="Unassembled WGS sequence"/>
</dbReference>
<dbReference type="PANTHER" id="PTHR43134:SF1">
    <property type="entry name" value="SIGNAL RECOGNITION PARTICLE RECEPTOR SUBUNIT ALPHA"/>
    <property type="match status" value="1"/>
</dbReference>
<evidence type="ECO:0000256" key="1">
    <source>
        <dbReference type="ARBA" id="ARBA00022475"/>
    </source>
</evidence>
<protein>
    <recommendedName>
        <fullName evidence="9">Signal recognition particle receptor FtsY</fullName>
        <shortName evidence="9">SRP receptor</shortName>
        <ecNumber evidence="9">3.6.5.4</ecNumber>
    </recommendedName>
</protein>
<comment type="subcellular location">
    <subcellularLocation>
        <location evidence="9">Cell membrane</location>
        <topology evidence="9">Peripheral membrane protein</topology>
        <orientation evidence="9">Cytoplasmic side</orientation>
    </subcellularLocation>
    <subcellularLocation>
        <location evidence="9">Cytoplasm</location>
    </subcellularLocation>
</comment>
<dbReference type="InterPro" id="IPR004390">
    <property type="entry name" value="SR_rcpt_FtsY"/>
</dbReference>
<dbReference type="SUPFAM" id="SSF47364">
    <property type="entry name" value="Domain of the SRP/SRP receptor G-proteins"/>
    <property type="match status" value="1"/>
</dbReference>
<keyword evidence="6 9" id="KW-0472">Membrane</keyword>
<name>A0ABU9EBG5_9BACT</name>